<evidence type="ECO:0000313" key="2">
    <source>
        <dbReference type="Proteomes" id="UP001552299"/>
    </source>
</evidence>
<reference evidence="1 2" key="1">
    <citation type="journal article" date="2024" name="Plant Biotechnol. J.">
        <title>Dendrobium thyrsiflorum genome and its molecular insights into genes involved in important horticultural traits.</title>
        <authorList>
            <person name="Chen B."/>
            <person name="Wang J.Y."/>
            <person name="Zheng P.J."/>
            <person name="Li K.L."/>
            <person name="Liang Y.M."/>
            <person name="Chen X.F."/>
            <person name="Zhang C."/>
            <person name="Zhao X."/>
            <person name="He X."/>
            <person name="Zhang G.Q."/>
            <person name="Liu Z.J."/>
            <person name="Xu Q."/>
        </authorList>
    </citation>
    <scope>NUCLEOTIDE SEQUENCE [LARGE SCALE GENOMIC DNA]</scope>
    <source>
        <strain evidence="1">GZMU011</strain>
    </source>
</reference>
<gene>
    <name evidence="1" type="ORF">M5K25_021250</name>
</gene>
<accession>A0ABD0UBX7</accession>
<dbReference type="Proteomes" id="UP001552299">
    <property type="component" value="Unassembled WGS sequence"/>
</dbReference>
<organism evidence="1 2">
    <name type="scientific">Dendrobium thyrsiflorum</name>
    <name type="common">Pinecone-like raceme dendrobium</name>
    <name type="synonym">Orchid</name>
    <dbReference type="NCBI Taxonomy" id="117978"/>
    <lineage>
        <taxon>Eukaryota</taxon>
        <taxon>Viridiplantae</taxon>
        <taxon>Streptophyta</taxon>
        <taxon>Embryophyta</taxon>
        <taxon>Tracheophyta</taxon>
        <taxon>Spermatophyta</taxon>
        <taxon>Magnoliopsida</taxon>
        <taxon>Liliopsida</taxon>
        <taxon>Asparagales</taxon>
        <taxon>Orchidaceae</taxon>
        <taxon>Epidendroideae</taxon>
        <taxon>Malaxideae</taxon>
        <taxon>Dendrobiinae</taxon>
        <taxon>Dendrobium</taxon>
    </lineage>
</organism>
<sequence length="261" mass="30002">MGYQFLQGAAAVQKLIHERFEHQEENRKELLRTLYALIEDAAKANNLARNSHVKDCLIAKPNFMERLQKIRTFKNLYKWICSITKLLEETEDELMDEHQMVPLEDVKDAGFESDFEELHETSIMLVLPSMDSDVVLCKWCSGVEFDIEWILSTFLVGIRGVLAPLLEETVSNASFSSSQCCSFFSCTPYSWRVSSAICARFEHQEENRKDRLITLYALIENAAKADKLVKDGFIFKSNSNFMERLKKIRALKVQGSEQVPA</sequence>
<comment type="caution">
    <text evidence="1">The sequence shown here is derived from an EMBL/GenBank/DDBJ whole genome shotgun (WGS) entry which is preliminary data.</text>
</comment>
<keyword evidence="2" id="KW-1185">Reference proteome</keyword>
<proteinExistence type="predicted"/>
<evidence type="ECO:0000313" key="1">
    <source>
        <dbReference type="EMBL" id="KAL0910285.1"/>
    </source>
</evidence>
<dbReference type="PANTHER" id="PTHR13490:SF0">
    <property type="entry name" value="SMALL RIBOSOMAL SUBUNIT PROTEIN MS35"/>
    <property type="match status" value="1"/>
</dbReference>
<protein>
    <submittedName>
        <fullName evidence="1">Uncharacterized protein</fullName>
    </submittedName>
</protein>
<name>A0ABD0UBX7_DENTH</name>
<dbReference type="EMBL" id="JANQDX010000016">
    <property type="protein sequence ID" value="KAL0910285.1"/>
    <property type="molecule type" value="Genomic_DNA"/>
</dbReference>
<dbReference type="PANTHER" id="PTHR13490">
    <property type="entry name" value="MITOCHONDRIAL 28S RIBOSOMAL PROTEIN S28"/>
    <property type="match status" value="1"/>
</dbReference>
<dbReference type="InterPro" id="IPR039848">
    <property type="entry name" value="Ribosomal_mS35_mt"/>
</dbReference>
<dbReference type="AlphaFoldDB" id="A0ABD0UBX7"/>